<dbReference type="Gene3D" id="3.40.50.720">
    <property type="entry name" value="NAD(P)-binding Rossmann-like Domain"/>
    <property type="match status" value="1"/>
</dbReference>
<dbReference type="KEGG" id="mpaf:R5R33_06145"/>
<dbReference type="PANTHER" id="PTHR10491">
    <property type="entry name" value="DTDP-4-DEHYDRORHAMNOSE REDUCTASE"/>
    <property type="match status" value="1"/>
</dbReference>
<dbReference type="EMBL" id="CP137555">
    <property type="protein sequence ID" value="WOX06708.1"/>
    <property type="molecule type" value="Genomic_DNA"/>
</dbReference>
<comment type="function">
    <text evidence="6">Catalyzes the reduction of dTDP-6-deoxy-L-lyxo-4-hexulose to yield dTDP-L-rhamnose.</text>
</comment>
<evidence type="ECO:0000256" key="4">
    <source>
        <dbReference type="ARBA" id="ARBA00017099"/>
    </source>
</evidence>
<name>A0AAU0N2K8_9GAMM</name>
<dbReference type="InterPro" id="IPR005913">
    <property type="entry name" value="dTDP_dehydrorham_reduct"/>
</dbReference>
<evidence type="ECO:0000256" key="2">
    <source>
        <dbReference type="ARBA" id="ARBA00010944"/>
    </source>
</evidence>
<dbReference type="Proteomes" id="UP001302477">
    <property type="component" value="Chromosome"/>
</dbReference>
<feature type="domain" description="RmlD-like substrate binding" evidence="7">
    <location>
        <begin position="84"/>
        <end position="278"/>
    </location>
</feature>
<organism evidence="8 9">
    <name type="scientific">Microbulbifer pacificus</name>
    <dbReference type="NCBI Taxonomy" id="407164"/>
    <lineage>
        <taxon>Bacteria</taxon>
        <taxon>Pseudomonadati</taxon>
        <taxon>Pseudomonadota</taxon>
        <taxon>Gammaproteobacteria</taxon>
        <taxon>Cellvibrionales</taxon>
        <taxon>Microbulbiferaceae</taxon>
        <taxon>Microbulbifer</taxon>
    </lineage>
</organism>
<evidence type="ECO:0000256" key="3">
    <source>
        <dbReference type="ARBA" id="ARBA00012929"/>
    </source>
</evidence>
<evidence type="ECO:0000313" key="8">
    <source>
        <dbReference type="EMBL" id="WOX06708.1"/>
    </source>
</evidence>
<dbReference type="Pfam" id="PF04321">
    <property type="entry name" value="RmlD_sub_bind"/>
    <property type="match status" value="1"/>
</dbReference>
<comment type="catalytic activity">
    <reaction evidence="5 6">
        <text>dTDP-beta-L-rhamnose + NADP(+) = dTDP-4-dehydro-beta-L-rhamnose + NADPH + H(+)</text>
        <dbReference type="Rhea" id="RHEA:21796"/>
        <dbReference type="ChEBI" id="CHEBI:15378"/>
        <dbReference type="ChEBI" id="CHEBI:57510"/>
        <dbReference type="ChEBI" id="CHEBI:57783"/>
        <dbReference type="ChEBI" id="CHEBI:58349"/>
        <dbReference type="ChEBI" id="CHEBI:62830"/>
        <dbReference type="EC" id="1.1.1.133"/>
    </reaction>
</comment>
<dbReference type="EC" id="1.1.1.133" evidence="3 6"/>
<comment type="cofactor">
    <cofactor evidence="6">
        <name>Mg(2+)</name>
        <dbReference type="ChEBI" id="CHEBI:18420"/>
    </cofactor>
    <text evidence="6">Binds 1 Mg(2+) ion per monomer.</text>
</comment>
<proteinExistence type="inferred from homology"/>
<evidence type="ECO:0000313" key="9">
    <source>
        <dbReference type="Proteomes" id="UP001302477"/>
    </source>
</evidence>
<reference evidence="8 9" key="1">
    <citation type="submission" date="2023-10" db="EMBL/GenBank/DDBJ databases">
        <title>Description of Microbulbifer bruguierae sp. nov., isolated from the sediments of mangrove plant Bruguiera sexangula and comparative genomic analyses of the genus Microbulbifer.</title>
        <authorList>
            <person name="Long M."/>
        </authorList>
    </citation>
    <scope>NUCLEOTIDE SEQUENCE [LARGE SCALE GENOMIC DNA]</scope>
    <source>
        <strain evidence="8 9">SPO729</strain>
    </source>
</reference>
<dbReference type="PANTHER" id="PTHR10491:SF4">
    <property type="entry name" value="METHIONINE ADENOSYLTRANSFERASE 2 SUBUNIT BETA"/>
    <property type="match status" value="1"/>
</dbReference>
<comment type="similarity">
    <text evidence="2 6">Belongs to the dTDP-4-dehydrorhamnose reductase family.</text>
</comment>
<dbReference type="GO" id="GO:0005829">
    <property type="term" value="C:cytosol"/>
    <property type="evidence" value="ECO:0007669"/>
    <property type="project" value="TreeGrafter"/>
</dbReference>
<gene>
    <name evidence="8" type="ORF">R5R33_06145</name>
</gene>
<dbReference type="AlphaFoldDB" id="A0AAU0N2K8"/>
<dbReference type="InterPro" id="IPR029903">
    <property type="entry name" value="RmlD-like-bd"/>
</dbReference>
<sequence>MQHTGYQPDTVVLIGAGNAIDAPLQKGLQKVGFRVQLLGLEQLAAASFTARTGTLVINAASCAGSVHMSEARAVCEALRGQPYTALLHLSSYGVFGRARSKKIDEETVPAPSSEIGRHWLACEQILAGESVEESLAENNVSILRLGWQVDRSERALLARVIRGLLNGKPVTLDDVSRGNPVTVADLVRVVVAMAQQLASGAPKSGIYHYGSADNCSAMEFGREVVDRVRSLYGEDYAADLRPVDPAPEDRSSVLSCARLRDVFGIQQRSWRQGLTRQVELWLERLQKAET</sequence>
<dbReference type="GO" id="GO:0008831">
    <property type="term" value="F:dTDP-4-dehydrorhamnose reductase activity"/>
    <property type="evidence" value="ECO:0007669"/>
    <property type="project" value="UniProtKB-EC"/>
</dbReference>
<keyword evidence="6" id="KW-0521">NADP</keyword>
<keyword evidence="6" id="KW-0560">Oxidoreductase</keyword>
<evidence type="ECO:0000259" key="7">
    <source>
        <dbReference type="Pfam" id="PF04321"/>
    </source>
</evidence>
<dbReference type="InterPro" id="IPR036291">
    <property type="entry name" value="NAD(P)-bd_dom_sf"/>
</dbReference>
<dbReference type="GO" id="GO:0019305">
    <property type="term" value="P:dTDP-rhamnose biosynthetic process"/>
    <property type="evidence" value="ECO:0007669"/>
    <property type="project" value="TreeGrafter"/>
</dbReference>
<accession>A0AAU0N2K8</accession>
<comment type="pathway">
    <text evidence="1 6">Carbohydrate biosynthesis; dTDP-L-rhamnose biosynthesis.</text>
</comment>
<dbReference type="RefSeq" id="WP_318955160.1">
    <property type="nucleotide sequence ID" value="NZ_CP137555.1"/>
</dbReference>
<evidence type="ECO:0000256" key="6">
    <source>
        <dbReference type="RuleBase" id="RU364082"/>
    </source>
</evidence>
<evidence type="ECO:0000256" key="5">
    <source>
        <dbReference type="ARBA" id="ARBA00048200"/>
    </source>
</evidence>
<evidence type="ECO:0000256" key="1">
    <source>
        <dbReference type="ARBA" id="ARBA00004781"/>
    </source>
</evidence>
<keyword evidence="9" id="KW-1185">Reference proteome</keyword>
<dbReference type="SUPFAM" id="SSF51735">
    <property type="entry name" value="NAD(P)-binding Rossmann-fold domains"/>
    <property type="match status" value="1"/>
</dbReference>
<protein>
    <recommendedName>
        <fullName evidence="4 6">dTDP-4-dehydrorhamnose reductase</fullName>
        <ecNumber evidence="3 6">1.1.1.133</ecNumber>
    </recommendedName>
</protein>